<evidence type="ECO:0000313" key="1">
    <source>
        <dbReference type="EMBL" id="RJG04162.1"/>
    </source>
</evidence>
<keyword evidence="2" id="KW-1185">Reference proteome</keyword>
<dbReference type="OrthoDB" id="8682935at2"/>
<accession>A0A3A3GBW8</accession>
<evidence type="ECO:0000313" key="2">
    <source>
        <dbReference type="Proteomes" id="UP000266327"/>
    </source>
</evidence>
<dbReference type="Proteomes" id="UP000266327">
    <property type="component" value="Unassembled WGS sequence"/>
</dbReference>
<dbReference type="AlphaFoldDB" id="A0A3A3GBW8"/>
<reference evidence="2" key="1">
    <citation type="submission" date="2018-09" db="EMBL/GenBank/DDBJ databases">
        <authorList>
            <person name="Zhu H."/>
        </authorList>
    </citation>
    <scope>NUCLEOTIDE SEQUENCE [LARGE SCALE GENOMIC DNA]</scope>
    <source>
        <strain evidence="2">K1S02-23</strain>
    </source>
</reference>
<comment type="caution">
    <text evidence="1">The sequence shown here is derived from an EMBL/GenBank/DDBJ whole genome shotgun (WGS) entry which is preliminary data.</text>
</comment>
<dbReference type="EMBL" id="QYUQ01000002">
    <property type="protein sequence ID" value="RJG04162.1"/>
    <property type="molecule type" value="Genomic_DNA"/>
</dbReference>
<gene>
    <name evidence="1" type="ORF">D3878_01495</name>
</gene>
<proteinExistence type="predicted"/>
<sequence length="173" mass="18858">MTTTKNKRWNGKIETLKGDYLKDVIRQMETYGDRVQFTLGGSAQGPNYQVINSAGKKMAFDNNHHLLHPQDNEFTGSNATGVITLDQVKTALAGGGKASGTTRVGGVGSGSSRSSAAAVKAKDLVDTEKYAYFKNNRQMLPRGIEAHSDEITELMKKGMSAEEAFSEIVKRHF</sequence>
<protein>
    <submittedName>
        <fullName evidence="1">Uncharacterized protein</fullName>
    </submittedName>
</protein>
<name>A0A3A3GBW8_9BURK</name>
<organism evidence="1 2">
    <name type="scientific">Noviherbaspirillum sedimenti</name>
    <dbReference type="NCBI Taxonomy" id="2320865"/>
    <lineage>
        <taxon>Bacteria</taxon>
        <taxon>Pseudomonadati</taxon>
        <taxon>Pseudomonadota</taxon>
        <taxon>Betaproteobacteria</taxon>
        <taxon>Burkholderiales</taxon>
        <taxon>Oxalobacteraceae</taxon>
        <taxon>Noviherbaspirillum</taxon>
    </lineage>
</organism>